<evidence type="ECO:0000313" key="1">
    <source>
        <dbReference type="EMBL" id="MBI6629001.1"/>
    </source>
</evidence>
<name>A0A934HQD1_9RHOB</name>
<gene>
    <name evidence="1" type="ORF">JAO82_03815</name>
</gene>
<dbReference type="CDD" id="cd12952">
    <property type="entry name" value="MMP_ACEL2062"/>
    <property type="match status" value="1"/>
</dbReference>
<dbReference type="Proteomes" id="UP000613255">
    <property type="component" value="Unassembled WGS sequence"/>
</dbReference>
<comment type="caution">
    <text evidence="1">The sequence shown here is derived from an EMBL/GenBank/DDBJ whole genome shotgun (WGS) entry which is preliminary data.</text>
</comment>
<dbReference type="Pfam" id="PF06262">
    <property type="entry name" value="Zincin_1"/>
    <property type="match status" value="1"/>
</dbReference>
<dbReference type="AlphaFoldDB" id="A0A934HQD1"/>
<dbReference type="EMBL" id="JAEIJD010000002">
    <property type="protein sequence ID" value="MBI6629001.1"/>
    <property type="molecule type" value="Genomic_DNA"/>
</dbReference>
<dbReference type="Gene3D" id="3.30.2010.20">
    <property type="match status" value="1"/>
</dbReference>
<sequence length="127" mass="14631">MTDLDRFYTMAREALNNLPEPFRAAAQQVVLNIADWPDAAMLQALDIDDPLTLTGVYEGIPLTDKSVFDQPTAPDAIWLFRRPILAEWQDRGNVTLEELVTHVLIHELAHHFGWRDADIAQIDHWWE</sequence>
<dbReference type="InterPro" id="IPR010428">
    <property type="entry name" value="Zincin_1"/>
</dbReference>
<dbReference type="SUPFAM" id="SSF55486">
    <property type="entry name" value="Metalloproteases ('zincins'), catalytic domain"/>
    <property type="match status" value="1"/>
</dbReference>
<protein>
    <submittedName>
        <fullName evidence="1">Metallopeptidase family protein</fullName>
    </submittedName>
</protein>
<evidence type="ECO:0000313" key="2">
    <source>
        <dbReference type="Proteomes" id="UP000613255"/>
    </source>
</evidence>
<dbReference type="RefSeq" id="WP_198685021.1">
    <property type="nucleotide sequence ID" value="NZ_JAEIJD010000002.1"/>
</dbReference>
<dbReference type="InterPro" id="IPR038555">
    <property type="entry name" value="Zincin_1_sf"/>
</dbReference>
<accession>A0A934HQD1</accession>
<keyword evidence="2" id="KW-1185">Reference proteome</keyword>
<proteinExistence type="predicted"/>
<organism evidence="1 2">
    <name type="scientific">Pontibaca salina</name>
    <dbReference type="NCBI Taxonomy" id="2795731"/>
    <lineage>
        <taxon>Bacteria</taxon>
        <taxon>Pseudomonadati</taxon>
        <taxon>Pseudomonadota</taxon>
        <taxon>Alphaproteobacteria</taxon>
        <taxon>Rhodobacterales</taxon>
        <taxon>Roseobacteraceae</taxon>
        <taxon>Pontibaca</taxon>
    </lineage>
</organism>
<reference evidence="1" key="1">
    <citation type="submission" date="2020-12" db="EMBL/GenBank/DDBJ databases">
        <title>Pontibaca salina gen. nov., sp. nov., isolated from marine sediment.</title>
        <authorList>
            <person name="Bo J."/>
            <person name="Wang S."/>
            <person name="Song X."/>
            <person name="Du Z."/>
        </authorList>
    </citation>
    <scope>NUCLEOTIDE SEQUENCE</scope>
    <source>
        <strain evidence="1">S1109L</strain>
    </source>
</reference>